<evidence type="ECO:0000313" key="1">
    <source>
        <dbReference type="EMBL" id="ORY52467.1"/>
    </source>
</evidence>
<protein>
    <submittedName>
        <fullName evidence="1">Uncharacterized protein</fullName>
    </submittedName>
</protein>
<sequence>MIPKSFLMSTSNFEAHLRHCERAGLMNLNMFSKAAVCCLNRPLLYLTAHLRLTSNLLTPENMNTILSALNTSVSFALDIADLNQALLDRTQFHEGAIEIHGDKVLVTPAFWKEVVHIFFSLFEAACVLWFFSCRSLPYWWTVYCLDGKEDFIRTNIKAKLAEIHRSLRLLEAVLSNADVNQIERPKQNMITPMVNCVEGMVIEINEPPNIKGANVESVTLEMEVLAIGATNSSSPDLSHSVKQDPWVFMGLLGEQVNGHLRWRSPTEGRWRKFWNNPPIN</sequence>
<name>A0A1Y2CZT0_9FUNG</name>
<evidence type="ECO:0000313" key="2">
    <source>
        <dbReference type="Proteomes" id="UP000193642"/>
    </source>
</evidence>
<dbReference type="Proteomes" id="UP000193642">
    <property type="component" value="Unassembled WGS sequence"/>
</dbReference>
<dbReference type="AlphaFoldDB" id="A0A1Y2CZT0"/>
<accession>A0A1Y2CZT0</accession>
<dbReference type="OrthoDB" id="2155579at2759"/>
<keyword evidence="2" id="KW-1185">Reference proteome</keyword>
<dbReference type="EMBL" id="MCGO01000003">
    <property type="protein sequence ID" value="ORY52467.1"/>
    <property type="molecule type" value="Genomic_DNA"/>
</dbReference>
<reference evidence="1 2" key="1">
    <citation type="submission" date="2016-07" db="EMBL/GenBank/DDBJ databases">
        <title>Pervasive Adenine N6-methylation of Active Genes in Fungi.</title>
        <authorList>
            <consortium name="DOE Joint Genome Institute"/>
            <person name="Mondo S.J."/>
            <person name="Dannebaum R.O."/>
            <person name="Kuo R.C."/>
            <person name="Labutti K."/>
            <person name="Haridas S."/>
            <person name="Kuo A."/>
            <person name="Salamov A."/>
            <person name="Ahrendt S.R."/>
            <person name="Lipzen A."/>
            <person name="Sullivan W."/>
            <person name="Andreopoulos W.B."/>
            <person name="Clum A."/>
            <person name="Lindquist E."/>
            <person name="Daum C."/>
            <person name="Ramamoorthy G.K."/>
            <person name="Gryganskyi A."/>
            <person name="Culley D."/>
            <person name="Magnuson J.K."/>
            <person name="James T.Y."/>
            <person name="O'Malley M.A."/>
            <person name="Stajich J.E."/>
            <person name="Spatafora J.W."/>
            <person name="Visel A."/>
            <person name="Grigoriev I.V."/>
        </authorList>
    </citation>
    <scope>NUCLEOTIDE SEQUENCE [LARGE SCALE GENOMIC DNA]</scope>
    <source>
        <strain evidence="1 2">JEL800</strain>
    </source>
</reference>
<gene>
    <name evidence="1" type="ORF">BCR33DRAFT_318453</name>
</gene>
<proteinExistence type="predicted"/>
<organism evidence="1 2">
    <name type="scientific">Rhizoclosmatium globosum</name>
    <dbReference type="NCBI Taxonomy" id="329046"/>
    <lineage>
        <taxon>Eukaryota</taxon>
        <taxon>Fungi</taxon>
        <taxon>Fungi incertae sedis</taxon>
        <taxon>Chytridiomycota</taxon>
        <taxon>Chytridiomycota incertae sedis</taxon>
        <taxon>Chytridiomycetes</taxon>
        <taxon>Chytridiales</taxon>
        <taxon>Chytriomycetaceae</taxon>
        <taxon>Rhizoclosmatium</taxon>
    </lineage>
</organism>
<comment type="caution">
    <text evidence="1">The sequence shown here is derived from an EMBL/GenBank/DDBJ whole genome shotgun (WGS) entry which is preliminary data.</text>
</comment>